<dbReference type="InterPro" id="IPR019734">
    <property type="entry name" value="TPR_rpt"/>
</dbReference>
<dbReference type="SUPFAM" id="SSF48452">
    <property type="entry name" value="TPR-like"/>
    <property type="match status" value="1"/>
</dbReference>
<dbReference type="PROSITE" id="PS50005">
    <property type="entry name" value="TPR"/>
    <property type="match status" value="1"/>
</dbReference>
<protein>
    <submittedName>
        <fullName evidence="4">Tetratricopeptide repeat protein</fullName>
    </submittedName>
</protein>
<dbReference type="EMBL" id="JACEOL010000031">
    <property type="protein sequence ID" value="MBA4602583.1"/>
    <property type="molecule type" value="Genomic_DNA"/>
</dbReference>
<dbReference type="RefSeq" id="WP_181740270.1">
    <property type="nucleotide sequence ID" value="NZ_JACEOL010000031.1"/>
</dbReference>
<reference evidence="4 5" key="1">
    <citation type="submission" date="2020-07" db="EMBL/GenBank/DDBJ databases">
        <title>Thermoactinomyces phylogeny.</title>
        <authorList>
            <person name="Dunlap C."/>
        </authorList>
    </citation>
    <scope>NUCLEOTIDE SEQUENCE [LARGE SCALE GENOMIC DNA]</scope>
    <source>
        <strain evidence="4 5">AMNI-1</strain>
    </source>
</reference>
<dbReference type="Pfam" id="PF13174">
    <property type="entry name" value="TPR_6"/>
    <property type="match status" value="1"/>
</dbReference>
<dbReference type="InterPro" id="IPR051012">
    <property type="entry name" value="CellSynth/LPSAsmb/PSIAsmb"/>
</dbReference>
<organism evidence="4 5">
    <name type="scientific">Thermoactinomyces mirandus</name>
    <dbReference type="NCBI Taxonomy" id="2756294"/>
    <lineage>
        <taxon>Bacteria</taxon>
        <taxon>Bacillati</taxon>
        <taxon>Bacillota</taxon>
        <taxon>Bacilli</taxon>
        <taxon>Bacillales</taxon>
        <taxon>Thermoactinomycetaceae</taxon>
        <taxon>Thermoactinomyces</taxon>
    </lineage>
</organism>
<dbReference type="PANTHER" id="PTHR45586">
    <property type="entry name" value="TPR REPEAT-CONTAINING PROTEIN PA4667"/>
    <property type="match status" value="1"/>
</dbReference>
<dbReference type="InterPro" id="IPR011990">
    <property type="entry name" value="TPR-like_helical_dom_sf"/>
</dbReference>
<dbReference type="PROSITE" id="PS50293">
    <property type="entry name" value="TPR_REGION"/>
    <property type="match status" value="1"/>
</dbReference>
<keyword evidence="2 3" id="KW-0802">TPR repeat</keyword>
<dbReference type="SUPFAM" id="SSF81901">
    <property type="entry name" value="HCP-like"/>
    <property type="match status" value="1"/>
</dbReference>
<dbReference type="Gene3D" id="1.25.40.10">
    <property type="entry name" value="Tetratricopeptide repeat domain"/>
    <property type="match status" value="2"/>
</dbReference>
<gene>
    <name evidence="4" type="ORF">H2C83_09705</name>
</gene>
<dbReference type="Pfam" id="PF00515">
    <property type="entry name" value="TPR_1"/>
    <property type="match status" value="1"/>
</dbReference>
<dbReference type="Proteomes" id="UP000538292">
    <property type="component" value="Unassembled WGS sequence"/>
</dbReference>
<feature type="repeat" description="TPR" evidence="3">
    <location>
        <begin position="189"/>
        <end position="222"/>
    </location>
</feature>
<comment type="caution">
    <text evidence="4">The sequence shown here is derived from an EMBL/GenBank/DDBJ whole genome shotgun (WGS) entry which is preliminary data.</text>
</comment>
<evidence type="ECO:0000256" key="1">
    <source>
        <dbReference type="ARBA" id="ARBA00022737"/>
    </source>
</evidence>
<proteinExistence type="predicted"/>
<keyword evidence="1" id="KW-0677">Repeat</keyword>
<dbReference type="AlphaFoldDB" id="A0A7W1XSP5"/>
<evidence type="ECO:0000313" key="5">
    <source>
        <dbReference type="Proteomes" id="UP000538292"/>
    </source>
</evidence>
<name>A0A7W1XSP5_9BACL</name>
<dbReference type="PANTHER" id="PTHR45586:SF1">
    <property type="entry name" value="LIPOPOLYSACCHARIDE ASSEMBLY PROTEIN B"/>
    <property type="match status" value="1"/>
</dbReference>
<keyword evidence="5" id="KW-1185">Reference proteome</keyword>
<accession>A0A7W1XSP5</accession>
<evidence type="ECO:0000256" key="3">
    <source>
        <dbReference type="PROSITE-ProRule" id="PRU00339"/>
    </source>
</evidence>
<dbReference type="SMART" id="SM00028">
    <property type="entry name" value="TPR"/>
    <property type="match status" value="6"/>
</dbReference>
<evidence type="ECO:0000256" key="2">
    <source>
        <dbReference type="ARBA" id="ARBA00022803"/>
    </source>
</evidence>
<evidence type="ECO:0000313" key="4">
    <source>
        <dbReference type="EMBL" id="MBA4602583.1"/>
    </source>
</evidence>
<sequence>MLHQQWMDWAQKFLGEIKANYPHCSVTERSELRRRFMEIKKSCNEVLEAWARIEEQLTELAAEHPGLISHDNEIQEEVWLNETSVRQFRQGQGYYGLTMFDEARKIFQQVVDEEPDFLLGRIYFGLTLFHEGELAEANRQFQLVLKTANHDSFTVFASHMLGCIAVKEGEDRQAIRRFSEVISAMPDHADAWFNMGACYYRLEEVHEAIPCFYHALSVNPDDWESMFFLSHCYRAIKEWNSVSFWRLAAYEKTKHPRILESIAHDYEEMGLPDKALEWYHRLLGKDSKYPGAYHGLAWNLWVKGQKKEAFSWLKKGLSLFPHHLELQFAYVWMCMANNERAKAEKAMSVLPDDVSEDPLWMAVRSRLSILTGNLNQATDFAEQLLREKKPSFQAMGHYHKGRTLLEMGELQDAIRHFRRARELVSSWKDPVFFEGVCHLIEGRSDATRSCWNQLMLKKQDR</sequence>